<organism evidence="1">
    <name type="scientific">Anguilla anguilla</name>
    <name type="common">European freshwater eel</name>
    <name type="synonym">Muraena anguilla</name>
    <dbReference type="NCBI Taxonomy" id="7936"/>
    <lineage>
        <taxon>Eukaryota</taxon>
        <taxon>Metazoa</taxon>
        <taxon>Chordata</taxon>
        <taxon>Craniata</taxon>
        <taxon>Vertebrata</taxon>
        <taxon>Euteleostomi</taxon>
        <taxon>Actinopterygii</taxon>
        <taxon>Neopterygii</taxon>
        <taxon>Teleostei</taxon>
        <taxon>Anguilliformes</taxon>
        <taxon>Anguillidae</taxon>
        <taxon>Anguilla</taxon>
    </lineage>
</organism>
<protein>
    <submittedName>
        <fullName evidence="1">Uncharacterized protein</fullName>
    </submittedName>
</protein>
<dbReference type="EMBL" id="GBXM01046739">
    <property type="protein sequence ID" value="JAH61838.1"/>
    <property type="molecule type" value="Transcribed_RNA"/>
</dbReference>
<reference evidence="1" key="2">
    <citation type="journal article" date="2015" name="Fish Shellfish Immunol.">
        <title>Early steps in the European eel (Anguilla anguilla)-Vibrio vulnificus interaction in the gills: Role of the RtxA13 toxin.</title>
        <authorList>
            <person name="Callol A."/>
            <person name="Pajuelo D."/>
            <person name="Ebbesson L."/>
            <person name="Teles M."/>
            <person name="MacKenzie S."/>
            <person name="Amaro C."/>
        </authorList>
    </citation>
    <scope>NUCLEOTIDE SEQUENCE</scope>
</reference>
<name>A0A0E9UA62_ANGAN</name>
<accession>A0A0E9UA62</accession>
<reference evidence="1" key="1">
    <citation type="submission" date="2014-11" db="EMBL/GenBank/DDBJ databases">
        <authorList>
            <person name="Amaro Gonzalez C."/>
        </authorList>
    </citation>
    <scope>NUCLEOTIDE SEQUENCE</scope>
</reference>
<proteinExistence type="predicted"/>
<dbReference type="AlphaFoldDB" id="A0A0E9UA62"/>
<evidence type="ECO:0000313" key="1">
    <source>
        <dbReference type="EMBL" id="JAH61838.1"/>
    </source>
</evidence>
<sequence>MCGDLKWGVQIQRGQVDMWPREADLEKLKFIVHLFSFWVRFRDFLSTLL</sequence>